<feature type="signal peptide" evidence="1">
    <location>
        <begin position="1"/>
        <end position="20"/>
    </location>
</feature>
<organism evidence="2 3">
    <name type="scientific">Thermocrinis albus (strain DSM 14484 / JCM 11386 / HI 11/12)</name>
    <dbReference type="NCBI Taxonomy" id="638303"/>
    <lineage>
        <taxon>Bacteria</taxon>
        <taxon>Pseudomonadati</taxon>
        <taxon>Aquificota</taxon>
        <taxon>Aquificia</taxon>
        <taxon>Aquificales</taxon>
        <taxon>Aquificaceae</taxon>
        <taxon>Thermocrinis</taxon>
    </lineage>
</organism>
<feature type="chain" id="PRO_5003050919" description="Lipoprotein" evidence="1">
    <location>
        <begin position="21"/>
        <end position="184"/>
    </location>
</feature>
<evidence type="ECO:0000313" key="2">
    <source>
        <dbReference type="EMBL" id="ADC90080.1"/>
    </source>
</evidence>
<name>D3SMV0_THEAH</name>
<dbReference type="OrthoDB" id="14373at2"/>
<proteinExistence type="predicted"/>
<sequence>MKRYALLTLLLFIFSCAPLICPEEQQIKQRYSYDSAPQRYTAYASVSYGVIKFPFVIKKEGASYLVEAGTRGSFSFNIDGVCVNGVCLDLPFSPDGIIFGAVLRGDEKASCQIGHTVVERDDGSFRQRFYFAEGQLQKVEVLDKKRDKLVVLTYGPRTKEGFYRRVKVDYGDISLVVNVDEVRY</sequence>
<dbReference type="RefSeq" id="WP_012992486.1">
    <property type="nucleotide sequence ID" value="NC_013894.1"/>
</dbReference>
<dbReference type="EMBL" id="CP001931">
    <property type="protein sequence ID" value="ADC90080.1"/>
    <property type="molecule type" value="Genomic_DNA"/>
</dbReference>
<dbReference type="AlphaFoldDB" id="D3SMV0"/>
<dbReference type="STRING" id="638303.Thal_1451"/>
<dbReference type="Proteomes" id="UP000002043">
    <property type="component" value="Chromosome"/>
</dbReference>
<accession>D3SMV0</accession>
<evidence type="ECO:0000313" key="3">
    <source>
        <dbReference type="Proteomes" id="UP000002043"/>
    </source>
</evidence>
<keyword evidence="1" id="KW-0732">Signal</keyword>
<gene>
    <name evidence="2" type="ordered locus">Thal_1451</name>
</gene>
<keyword evidence="3" id="KW-1185">Reference proteome</keyword>
<dbReference type="HOGENOM" id="CLU_125404_0_0_0"/>
<dbReference type="PROSITE" id="PS51257">
    <property type="entry name" value="PROKAR_LIPOPROTEIN"/>
    <property type="match status" value="1"/>
</dbReference>
<reference evidence="3" key="1">
    <citation type="journal article" date="2010" name="Stand. Genomic Sci.">
        <title>Complete genome sequence of Thermocrinis albus type strain (HI 11/12T).</title>
        <authorList>
            <person name="Wirth R."/>
            <person name="Sikorski J."/>
            <person name="Brambilla E."/>
            <person name="Misra M."/>
            <person name="Lapidus A."/>
            <person name="Copeland A."/>
            <person name="Nolan M."/>
            <person name="Lucas S."/>
            <person name="Chen F."/>
            <person name="Tice H."/>
            <person name="Cheng J.F."/>
            <person name="Han C."/>
            <person name="Detter J.C."/>
            <person name="Tapia R."/>
            <person name="Bruce D."/>
            <person name="Goodwin L."/>
            <person name="Pitluck S."/>
            <person name="Pati A."/>
            <person name="Anderson I."/>
            <person name="Ivanova N."/>
            <person name="Mavromatis K."/>
            <person name="Mikhailova N."/>
            <person name="Chen A."/>
            <person name="Palaniappan K."/>
            <person name="Bilek Y."/>
            <person name="Hader T."/>
            <person name="Land M."/>
            <person name="Hauser L."/>
            <person name="Chang Y.J."/>
            <person name="Jeffries C.D."/>
            <person name="Tindall B.J."/>
            <person name="Rohde M."/>
            <person name="Goker M."/>
            <person name="Bristow J."/>
            <person name="Eisen J.A."/>
            <person name="Markowitz V."/>
            <person name="Hugenholtz P."/>
            <person name="Kyrpides N.C."/>
            <person name="Klenk H.P."/>
        </authorList>
    </citation>
    <scope>NUCLEOTIDE SEQUENCE [LARGE SCALE GENOMIC DNA]</scope>
    <source>
        <strain evidence="3">DSM 14484 / JCM 11386 / HI 11/12</strain>
    </source>
</reference>
<protein>
    <recommendedName>
        <fullName evidence="4">Lipoprotein</fullName>
    </recommendedName>
</protein>
<evidence type="ECO:0000256" key="1">
    <source>
        <dbReference type="SAM" id="SignalP"/>
    </source>
</evidence>
<dbReference type="KEGG" id="tal:Thal_1451"/>
<evidence type="ECO:0008006" key="4">
    <source>
        <dbReference type="Google" id="ProtNLM"/>
    </source>
</evidence>